<dbReference type="InterPro" id="IPR027417">
    <property type="entry name" value="P-loop_NTPase"/>
</dbReference>
<dbReference type="InterPro" id="IPR005129">
    <property type="entry name" value="GTPase_ArgK"/>
</dbReference>
<dbReference type="Pfam" id="PF03308">
    <property type="entry name" value="MeaB"/>
    <property type="match status" value="1"/>
</dbReference>
<keyword evidence="3" id="KW-0378">Hydrolase</keyword>
<evidence type="ECO:0000256" key="5">
    <source>
        <dbReference type="ARBA" id="ARBA00023186"/>
    </source>
</evidence>
<protein>
    <submittedName>
        <fullName evidence="6">Methylmalonyl Co-A mutase-associated GTPase MeaB</fullName>
    </submittedName>
</protein>
<evidence type="ECO:0000313" key="7">
    <source>
        <dbReference type="Proteomes" id="UP000807825"/>
    </source>
</evidence>
<dbReference type="InterPro" id="IPR052040">
    <property type="entry name" value="GTPase/Isobutyryl-CoA_mutase"/>
</dbReference>
<evidence type="ECO:0000256" key="4">
    <source>
        <dbReference type="ARBA" id="ARBA00023134"/>
    </source>
</evidence>
<dbReference type="NCBIfam" id="TIGR00750">
    <property type="entry name" value="lao"/>
    <property type="match status" value="1"/>
</dbReference>
<dbReference type="PANTHER" id="PTHR43087:SF1">
    <property type="entry name" value="LAO_AO TRANSPORT SYSTEM ATPASE"/>
    <property type="match status" value="1"/>
</dbReference>
<sequence>MKISLAPKVIKGDVRATAQLIRRIDDGDRDVFDDLAVLYKHSGRAHIVGFTGSPGVGKSTLVDRVVTKYREDGKTVGILAIDPTSPFTGGAILGDRIRMQKHFLDEGVFIRSMATRGKFGGLTRSTADAMVVLDAMGKDVIVIETVGVGQDEVDIANSAHTTVLVTIPGMGDDIQAIKAGLMEIGDIFVVNKADREGAGKTIRELNFMLHMSSERYVASGWVPPVIDTIAPTNQGIDGLYETINRHREHLFQCCRDELIKKEETRVRNQLMDLLKEGLMETALQRIGGIEGLNGCVKEIVNREKDPYGVTFDLLKKLLGG</sequence>
<accession>A0A9D6V241</accession>
<dbReference type="GO" id="GO:0003924">
    <property type="term" value="F:GTPase activity"/>
    <property type="evidence" value="ECO:0007669"/>
    <property type="project" value="InterPro"/>
</dbReference>
<reference evidence="6" key="1">
    <citation type="submission" date="2020-07" db="EMBL/GenBank/DDBJ databases">
        <title>Huge and variable diversity of episymbiotic CPR bacteria and DPANN archaea in groundwater ecosystems.</title>
        <authorList>
            <person name="He C.Y."/>
            <person name="Keren R."/>
            <person name="Whittaker M."/>
            <person name="Farag I.F."/>
            <person name="Doudna J."/>
            <person name="Cate J.H.D."/>
            <person name="Banfield J.F."/>
        </authorList>
    </citation>
    <scope>NUCLEOTIDE SEQUENCE</scope>
    <source>
        <strain evidence="6">NC_groundwater_1664_Pr3_B-0.1um_52_9</strain>
    </source>
</reference>
<name>A0A9D6V241_9BACT</name>
<dbReference type="SUPFAM" id="SSF52540">
    <property type="entry name" value="P-loop containing nucleoside triphosphate hydrolases"/>
    <property type="match status" value="1"/>
</dbReference>
<dbReference type="Gene3D" id="3.40.50.300">
    <property type="entry name" value="P-loop containing nucleotide triphosphate hydrolases"/>
    <property type="match status" value="1"/>
</dbReference>
<dbReference type="CDD" id="cd03114">
    <property type="entry name" value="MMAA-like"/>
    <property type="match status" value="1"/>
</dbReference>
<keyword evidence="5" id="KW-0143">Chaperone</keyword>
<comment type="similarity">
    <text evidence="1">Belongs to the SIMIBI class G3E GTPase family. ArgK/MeaB subfamily.</text>
</comment>
<keyword evidence="4" id="KW-0342">GTP-binding</keyword>
<evidence type="ECO:0000256" key="3">
    <source>
        <dbReference type="ARBA" id="ARBA00022801"/>
    </source>
</evidence>
<evidence type="ECO:0000256" key="1">
    <source>
        <dbReference type="ARBA" id="ARBA00009625"/>
    </source>
</evidence>
<dbReference type="Proteomes" id="UP000807825">
    <property type="component" value="Unassembled WGS sequence"/>
</dbReference>
<evidence type="ECO:0000256" key="2">
    <source>
        <dbReference type="ARBA" id="ARBA00022741"/>
    </source>
</evidence>
<proteinExistence type="inferred from homology"/>
<dbReference type="GO" id="GO:0005525">
    <property type="term" value="F:GTP binding"/>
    <property type="evidence" value="ECO:0007669"/>
    <property type="project" value="UniProtKB-KW"/>
</dbReference>
<dbReference type="EMBL" id="JACRDE010000374">
    <property type="protein sequence ID" value="MBI5250671.1"/>
    <property type="molecule type" value="Genomic_DNA"/>
</dbReference>
<gene>
    <name evidence="6" type="primary">meaB</name>
    <name evidence="6" type="ORF">HY912_14365</name>
</gene>
<comment type="caution">
    <text evidence="6">The sequence shown here is derived from an EMBL/GenBank/DDBJ whole genome shotgun (WGS) entry which is preliminary data.</text>
</comment>
<dbReference type="PANTHER" id="PTHR43087">
    <property type="entry name" value="LYSINE/ARGININE/ORNITHINE TRANSPORT SYSTEM KINASE"/>
    <property type="match status" value="1"/>
</dbReference>
<evidence type="ECO:0000313" key="6">
    <source>
        <dbReference type="EMBL" id="MBI5250671.1"/>
    </source>
</evidence>
<organism evidence="6 7">
    <name type="scientific">Desulfomonile tiedjei</name>
    <dbReference type="NCBI Taxonomy" id="2358"/>
    <lineage>
        <taxon>Bacteria</taxon>
        <taxon>Pseudomonadati</taxon>
        <taxon>Thermodesulfobacteriota</taxon>
        <taxon>Desulfomonilia</taxon>
        <taxon>Desulfomonilales</taxon>
        <taxon>Desulfomonilaceae</taxon>
        <taxon>Desulfomonile</taxon>
    </lineage>
</organism>
<dbReference type="AlphaFoldDB" id="A0A9D6V241"/>
<keyword evidence="2" id="KW-0547">Nucleotide-binding</keyword>